<dbReference type="EMBL" id="JAWDGP010003283">
    <property type="protein sequence ID" value="KAK3775725.1"/>
    <property type="molecule type" value="Genomic_DNA"/>
</dbReference>
<dbReference type="CDD" id="cd01650">
    <property type="entry name" value="RT_nLTR_like"/>
    <property type="match status" value="1"/>
</dbReference>
<name>A0AAE1DMW0_9GAST</name>
<dbReference type="PANTHER" id="PTHR36688">
    <property type="entry name" value="ENDO/EXONUCLEASE/PHOSPHATASE DOMAIN-CONTAINING PROTEIN"/>
    <property type="match status" value="1"/>
</dbReference>
<dbReference type="Pfam" id="PF00075">
    <property type="entry name" value="RNase_H"/>
    <property type="match status" value="1"/>
</dbReference>
<dbReference type="CDD" id="cd09276">
    <property type="entry name" value="Rnase_HI_RT_non_LTR"/>
    <property type="match status" value="1"/>
</dbReference>
<dbReference type="SUPFAM" id="SSF56219">
    <property type="entry name" value="DNase I-like"/>
    <property type="match status" value="1"/>
</dbReference>
<dbReference type="GO" id="GO:0003676">
    <property type="term" value="F:nucleic acid binding"/>
    <property type="evidence" value="ECO:0007669"/>
    <property type="project" value="InterPro"/>
</dbReference>
<sequence length="1295" mass="146261">MRETLKENTRGGTHSKPRTDFLCLRNRNVPRSRTRKTTGADSVSSSNRQRTEPLRILQLNVQGGMTLRHAQMCKLLQERGVHVILAQEVLLGSGKSYSLPGFQMHHCTCKERNKSCRGIATFIRRGLKASVENVKTPTGTDAQRIALWWDGKRFDLINWYQSPSDKRVSLDIGESVHRYRRTIIAGDANAHHTAFGYGNIDACGQWIVDVTTSTNLTCLVTDRSEPTFLHSKGGLYRPDTTLVSSDILELVTREVLEDVGSDHLPALITVGIFSRQREKEAPTWNFNKANWRAYTHTLETRLDSINWNAMSIEKSNETLVNEITRAAKETIPRGVRKRFTPGWSDELKRAVHKRQEARKDFIRNPTPTNRKRYNAYSRRAKRIGETIRATEWQKLCEGFNFRTSSRTAWRLVRRLEGKRAASGTEPLVVNDRTLLTARAEAEAFTRFYTKVEGSKSQASRNMVDKARKDWERRPSVANRTFYTDFTIAELEGALRKSKKGKAPGRDGITQEMLTHMGPKAKNALLRLYNRSWQSGTSPPSSRTAVIVPILKKGKAASDIASYRPISLLSSISKTMERMVNGRLYAYMEDNDLLDENQAGFRRHRSTVDQLVLFTQSVINAWQCGHHTVAVFVDLKNAYDKVWRGGLLLKLQRYGINGRMYNWLKGFLSNGYIRTRVNGVYSRTRPSSEGLPQGSALSCTLFLCFLNDLSEVIPTFNRLSFADDISTWQSDKDVDRATEALNRDLHALKLYCDQWGMQINTTKTVYNIYSNSREVLARDLVLKIKDKRLQRDPLPRYLGVALDPRLNLTAHVEQLACRVRERIGLMKKLAGTNWGAALSSLKTLYVTFIRSALEYANPILNLASRTSLGKLDRIQNAAMRLMTGGLRSTPITALEVATGCEPLETRREVQTLMARERFLRLGESNPLKDLAESFGATRRRLKKVSVLSAAEAAERKFNLPTDRAPLETPGWPPKLAPRPLEVRLDIGLHGRKSEIAPRVQKAAALEFIDSYPSEYVRCYIDGSATEGTSDGGYGVYIQWNSEETSRTNGPVGQRTCSYECEKAALHACTRLLKERHERGDPLHGVVILSDCRSLVQNLGGFNPTSMGGILSPMEKLRQAGVRIICQWIPSHVGIHGNEVADELASAGRFQPQPTVPATLAHVSSLLRGETAKRWRAAIEGNDDSRLAKLYEARRADDYRDHLSRGDAVQIFRMRVNHVLLLASMSKRGWSQSASCRLCENRVEDVAHVLFDCPALEDCRSPGWGCQDRSQVLWAERSVLVEAAKLLRVFLRKTQER</sequence>
<evidence type="ECO:0000256" key="1">
    <source>
        <dbReference type="SAM" id="MobiDB-lite"/>
    </source>
</evidence>
<evidence type="ECO:0000313" key="4">
    <source>
        <dbReference type="EMBL" id="KAK3775725.1"/>
    </source>
</evidence>
<feature type="compositionally biased region" description="Polar residues" evidence="1">
    <location>
        <begin position="37"/>
        <end position="48"/>
    </location>
</feature>
<organism evidence="4 5">
    <name type="scientific">Elysia crispata</name>
    <name type="common">lettuce slug</name>
    <dbReference type="NCBI Taxonomy" id="231223"/>
    <lineage>
        <taxon>Eukaryota</taxon>
        <taxon>Metazoa</taxon>
        <taxon>Spiralia</taxon>
        <taxon>Lophotrochozoa</taxon>
        <taxon>Mollusca</taxon>
        <taxon>Gastropoda</taxon>
        <taxon>Heterobranchia</taxon>
        <taxon>Euthyneura</taxon>
        <taxon>Panpulmonata</taxon>
        <taxon>Sacoglossa</taxon>
        <taxon>Placobranchoidea</taxon>
        <taxon>Plakobranchidae</taxon>
        <taxon>Elysia</taxon>
    </lineage>
</organism>
<gene>
    <name evidence="4" type="ORF">RRG08_044783</name>
</gene>
<dbReference type="Pfam" id="PF14529">
    <property type="entry name" value="Exo_endo_phos_2"/>
    <property type="match status" value="1"/>
</dbReference>
<dbReference type="Pfam" id="PF00078">
    <property type="entry name" value="RVT_1"/>
    <property type="match status" value="1"/>
</dbReference>
<dbReference type="Gene3D" id="3.60.10.10">
    <property type="entry name" value="Endonuclease/exonuclease/phosphatase"/>
    <property type="match status" value="1"/>
</dbReference>
<proteinExistence type="predicted"/>
<dbReference type="Proteomes" id="UP001283361">
    <property type="component" value="Unassembled WGS sequence"/>
</dbReference>
<comment type="caution">
    <text evidence="4">The sequence shown here is derived from an EMBL/GenBank/DDBJ whole genome shotgun (WGS) entry which is preliminary data.</text>
</comment>
<dbReference type="InterPro" id="IPR036397">
    <property type="entry name" value="RNaseH_sf"/>
</dbReference>
<dbReference type="PROSITE" id="PS50879">
    <property type="entry name" value="RNASE_H_1"/>
    <property type="match status" value="1"/>
</dbReference>
<dbReference type="InterPro" id="IPR043502">
    <property type="entry name" value="DNA/RNA_pol_sf"/>
</dbReference>
<feature type="region of interest" description="Disordered" evidence="1">
    <location>
        <begin position="1"/>
        <end position="51"/>
    </location>
</feature>
<dbReference type="InterPro" id="IPR005135">
    <property type="entry name" value="Endo/exonuclease/phosphatase"/>
</dbReference>
<evidence type="ECO:0008006" key="6">
    <source>
        <dbReference type="Google" id="ProtNLM"/>
    </source>
</evidence>
<dbReference type="Gene3D" id="3.30.420.10">
    <property type="entry name" value="Ribonuclease H-like superfamily/Ribonuclease H"/>
    <property type="match status" value="1"/>
</dbReference>
<dbReference type="SUPFAM" id="SSF53098">
    <property type="entry name" value="Ribonuclease H-like"/>
    <property type="match status" value="1"/>
</dbReference>
<dbReference type="InterPro" id="IPR000477">
    <property type="entry name" value="RT_dom"/>
</dbReference>
<dbReference type="PROSITE" id="PS50878">
    <property type="entry name" value="RT_POL"/>
    <property type="match status" value="1"/>
</dbReference>
<dbReference type="InterPro" id="IPR012337">
    <property type="entry name" value="RNaseH-like_sf"/>
</dbReference>
<evidence type="ECO:0000259" key="2">
    <source>
        <dbReference type="PROSITE" id="PS50878"/>
    </source>
</evidence>
<dbReference type="SUPFAM" id="SSF56672">
    <property type="entry name" value="DNA/RNA polymerases"/>
    <property type="match status" value="1"/>
</dbReference>
<feature type="domain" description="RNase H type-1" evidence="3">
    <location>
        <begin position="1011"/>
        <end position="1148"/>
    </location>
</feature>
<dbReference type="PANTHER" id="PTHR36688:SF2">
    <property type="entry name" value="ENDONUCLEASE_EXONUCLEASE_PHOSPHATASE DOMAIN-CONTAINING PROTEIN"/>
    <property type="match status" value="1"/>
</dbReference>
<dbReference type="InterPro" id="IPR036691">
    <property type="entry name" value="Endo/exonu/phosph_ase_sf"/>
</dbReference>
<feature type="domain" description="Reverse transcriptase" evidence="2">
    <location>
        <begin position="530"/>
        <end position="801"/>
    </location>
</feature>
<dbReference type="InterPro" id="IPR002156">
    <property type="entry name" value="RNaseH_domain"/>
</dbReference>
<dbReference type="GO" id="GO:0006259">
    <property type="term" value="P:DNA metabolic process"/>
    <property type="evidence" value="ECO:0007669"/>
    <property type="project" value="UniProtKB-ARBA"/>
</dbReference>
<accession>A0AAE1DMW0</accession>
<evidence type="ECO:0000313" key="5">
    <source>
        <dbReference type="Proteomes" id="UP001283361"/>
    </source>
</evidence>
<evidence type="ECO:0000259" key="3">
    <source>
        <dbReference type="PROSITE" id="PS50879"/>
    </source>
</evidence>
<keyword evidence="5" id="KW-1185">Reference proteome</keyword>
<dbReference type="InterPro" id="IPR052560">
    <property type="entry name" value="RdDP_mobile_element"/>
</dbReference>
<protein>
    <recommendedName>
        <fullName evidence="6">RNA-directed DNA polymerase from mobile element jockey</fullName>
    </recommendedName>
</protein>
<dbReference type="GO" id="GO:0004523">
    <property type="term" value="F:RNA-DNA hybrid ribonuclease activity"/>
    <property type="evidence" value="ECO:0007669"/>
    <property type="project" value="InterPro"/>
</dbReference>
<reference evidence="4" key="1">
    <citation type="journal article" date="2023" name="G3 (Bethesda)">
        <title>A reference genome for the long-term kleptoplast-retaining sea slug Elysia crispata morphotype clarki.</title>
        <authorList>
            <person name="Eastman K.E."/>
            <person name="Pendleton A.L."/>
            <person name="Shaikh M.A."/>
            <person name="Suttiyut T."/>
            <person name="Ogas R."/>
            <person name="Tomko P."/>
            <person name="Gavelis G."/>
            <person name="Widhalm J.R."/>
            <person name="Wisecaver J.H."/>
        </authorList>
    </citation>
    <scope>NUCLEOTIDE SEQUENCE</scope>
    <source>
        <strain evidence="4">ECLA1</strain>
    </source>
</reference>